<dbReference type="CDD" id="cd07067">
    <property type="entry name" value="HP_PGM_like"/>
    <property type="match status" value="1"/>
</dbReference>
<keyword evidence="1" id="KW-0378">Hydrolase</keyword>
<sequence>MENTGHQQTPNPGRQQRQIELELVLLRHGHTKWNKERRYLGSSDLPLLPEERENLAALREQPELAGSFWRVYCSDLLRCRETLHCIAPSLEAETVYDSRLREMCFGAWEGCTYEQLKNNPLYRSWIDDPSAVTPPSGEPWEAFTSRLEHFMSGLVLEAKAGESLPGYRCSAQGESKENNSPGAAVFSGKLLKLRVLIVTHGGVIRQWLAKAGSGLTFHTTAAPPPGTVAVLHLVLQAEGWALSRTEM</sequence>
<dbReference type="SUPFAM" id="SSF53254">
    <property type="entry name" value="Phosphoglycerate mutase-like"/>
    <property type="match status" value="1"/>
</dbReference>
<dbReference type="EMBL" id="CP070969">
    <property type="protein sequence ID" value="QSF46046.1"/>
    <property type="molecule type" value="Genomic_DNA"/>
</dbReference>
<evidence type="ECO:0000313" key="3">
    <source>
        <dbReference type="Proteomes" id="UP000663452"/>
    </source>
</evidence>
<organism evidence="2 3">
    <name type="scientific">Paenibacillus tianjinensis</name>
    <dbReference type="NCBI Taxonomy" id="2810347"/>
    <lineage>
        <taxon>Bacteria</taxon>
        <taxon>Bacillati</taxon>
        <taxon>Bacillota</taxon>
        <taxon>Bacilli</taxon>
        <taxon>Bacillales</taxon>
        <taxon>Paenibacillaceae</taxon>
        <taxon>Paenibacillus</taxon>
    </lineage>
</organism>
<accession>A0ABX7LF63</accession>
<protein>
    <submittedName>
        <fullName evidence="2">Histidine phosphatase family protein</fullName>
    </submittedName>
</protein>
<reference evidence="2 3" key="1">
    <citation type="submission" date="2021-02" db="EMBL/GenBank/DDBJ databases">
        <title>Paenibacillus tianjinensis sp. nov.</title>
        <authorList>
            <person name="Liu H."/>
        </authorList>
    </citation>
    <scope>NUCLEOTIDE SEQUENCE [LARGE SCALE GENOMIC DNA]</scope>
    <source>
        <strain evidence="2 3">TB2019</strain>
    </source>
</reference>
<dbReference type="InterPro" id="IPR051695">
    <property type="entry name" value="Phosphoglycerate_Mutase"/>
</dbReference>
<evidence type="ECO:0000313" key="2">
    <source>
        <dbReference type="EMBL" id="QSF46046.1"/>
    </source>
</evidence>
<proteinExistence type="predicted"/>
<evidence type="ECO:0000256" key="1">
    <source>
        <dbReference type="ARBA" id="ARBA00022801"/>
    </source>
</evidence>
<gene>
    <name evidence="2" type="ORF">JRJ22_05335</name>
</gene>
<keyword evidence="3" id="KW-1185">Reference proteome</keyword>
<dbReference type="InterPro" id="IPR029033">
    <property type="entry name" value="His_PPase_superfam"/>
</dbReference>
<dbReference type="PANTHER" id="PTHR46517">
    <property type="entry name" value="FRUCTOSE-2,6-BISPHOSPHATASE TIGAR"/>
    <property type="match status" value="1"/>
</dbReference>
<dbReference type="InterPro" id="IPR013078">
    <property type="entry name" value="His_Pase_superF_clade-1"/>
</dbReference>
<dbReference type="Proteomes" id="UP000663452">
    <property type="component" value="Chromosome"/>
</dbReference>
<dbReference type="PANTHER" id="PTHR46517:SF1">
    <property type="entry name" value="FRUCTOSE-2,6-BISPHOSPHATASE TIGAR"/>
    <property type="match status" value="1"/>
</dbReference>
<dbReference type="SMART" id="SM00855">
    <property type="entry name" value="PGAM"/>
    <property type="match status" value="1"/>
</dbReference>
<name>A0ABX7LF63_9BACL</name>
<dbReference type="RefSeq" id="WP_206103555.1">
    <property type="nucleotide sequence ID" value="NZ_CP070969.1"/>
</dbReference>
<dbReference type="Gene3D" id="3.40.50.1240">
    <property type="entry name" value="Phosphoglycerate mutase-like"/>
    <property type="match status" value="1"/>
</dbReference>
<dbReference type="Pfam" id="PF00300">
    <property type="entry name" value="His_Phos_1"/>
    <property type="match status" value="1"/>
</dbReference>